<sequence length="84" mass="10218">MVGVEFKKEMLAWKAEKIKRWDLKLTDMHHEPDLYNIWHRNASQSTGFNSVSHEKEIEYPQYVYDIIAENVPHYEYLRQHKINV</sequence>
<evidence type="ECO:0000313" key="2">
    <source>
        <dbReference type="Proteomes" id="UP000022910"/>
    </source>
</evidence>
<keyword evidence="2" id="KW-1185">Reference proteome</keyword>
<organism evidence="1 2">
    <name type="scientific">Rhizophagus irregularis (strain DAOM 197198w)</name>
    <name type="common">Glomus intraradices</name>
    <dbReference type="NCBI Taxonomy" id="1432141"/>
    <lineage>
        <taxon>Eukaryota</taxon>
        <taxon>Fungi</taxon>
        <taxon>Fungi incertae sedis</taxon>
        <taxon>Mucoromycota</taxon>
        <taxon>Glomeromycotina</taxon>
        <taxon>Glomeromycetes</taxon>
        <taxon>Glomerales</taxon>
        <taxon>Glomeraceae</taxon>
        <taxon>Rhizophagus</taxon>
    </lineage>
</organism>
<dbReference type="Proteomes" id="UP000022910">
    <property type="component" value="Unassembled WGS sequence"/>
</dbReference>
<accession>A0A015JJU5</accession>
<name>A0A015JJU5_RHIIW</name>
<protein>
    <submittedName>
        <fullName evidence="1">Uncharacterized protein</fullName>
    </submittedName>
</protein>
<dbReference type="EMBL" id="JEMT01016784">
    <property type="protein sequence ID" value="EXX69757.1"/>
    <property type="molecule type" value="Genomic_DNA"/>
</dbReference>
<dbReference type="STRING" id="1432141.A0A015JJU5"/>
<reference evidence="1 2" key="1">
    <citation type="submission" date="2014-02" db="EMBL/GenBank/DDBJ databases">
        <title>Single nucleus genome sequencing reveals high similarity among nuclei of an endomycorrhizal fungus.</title>
        <authorList>
            <person name="Lin K."/>
            <person name="Geurts R."/>
            <person name="Zhang Z."/>
            <person name="Limpens E."/>
            <person name="Saunders D.G."/>
            <person name="Mu D."/>
            <person name="Pang E."/>
            <person name="Cao H."/>
            <person name="Cha H."/>
            <person name="Lin T."/>
            <person name="Zhou Q."/>
            <person name="Shang Y."/>
            <person name="Li Y."/>
            <person name="Ivanov S."/>
            <person name="Sharma T."/>
            <person name="Velzen R.V."/>
            <person name="Ruijter N.D."/>
            <person name="Aanen D.K."/>
            <person name="Win J."/>
            <person name="Kamoun S."/>
            <person name="Bisseling T."/>
            <person name="Huang S."/>
        </authorList>
    </citation>
    <scope>NUCLEOTIDE SEQUENCE [LARGE SCALE GENOMIC DNA]</scope>
    <source>
        <strain evidence="2">DAOM197198w</strain>
    </source>
</reference>
<dbReference type="OrthoDB" id="2405944at2759"/>
<dbReference type="HOGENOM" id="CLU_163532_0_0_1"/>
<proteinExistence type="predicted"/>
<evidence type="ECO:0000313" key="1">
    <source>
        <dbReference type="EMBL" id="EXX69757.1"/>
    </source>
</evidence>
<gene>
    <name evidence="1" type="ORF">RirG_093440</name>
</gene>
<dbReference type="AlphaFoldDB" id="A0A015JJU5"/>
<comment type="caution">
    <text evidence="1">The sequence shown here is derived from an EMBL/GenBank/DDBJ whole genome shotgun (WGS) entry which is preliminary data.</text>
</comment>